<dbReference type="PANTHER" id="PTHR33886:SF8">
    <property type="entry name" value="UNSATURATED RHAMNOGALACTURONAN HYDROLASE (EUROFUNG)"/>
    <property type="match status" value="1"/>
</dbReference>
<keyword evidence="2" id="KW-0812">Transmembrane</keyword>
<dbReference type="InterPro" id="IPR012341">
    <property type="entry name" value="6hp_glycosidase-like_sf"/>
</dbReference>
<keyword evidence="1 3" id="KW-0378">Hydrolase</keyword>
<proteinExistence type="predicted"/>
<comment type="caution">
    <text evidence="3">The sequence shown here is derived from an EMBL/GenBank/DDBJ whole genome shotgun (WGS) entry which is preliminary data.</text>
</comment>
<evidence type="ECO:0000256" key="2">
    <source>
        <dbReference type="SAM" id="Phobius"/>
    </source>
</evidence>
<dbReference type="PANTHER" id="PTHR33886">
    <property type="entry name" value="UNSATURATED RHAMNOGALACTURONAN HYDROLASE (EUROFUNG)"/>
    <property type="match status" value="1"/>
</dbReference>
<gene>
    <name evidence="3" type="ORF">I7822_11880</name>
</gene>
<reference evidence="3 4" key="1">
    <citation type="submission" date="2021-03" db="EMBL/GenBank/DDBJ databases">
        <title>Whole genome sequence of Metabacillus bambusae BG109.</title>
        <authorList>
            <person name="Jeong J.W."/>
        </authorList>
    </citation>
    <scope>NUCLEOTIDE SEQUENCE [LARGE SCALE GENOMIC DNA]</scope>
    <source>
        <strain evidence="3 4">BG109</strain>
    </source>
</reference>
<accession>A0ABS3N294</accession>
<dbReference type="Gene3D" id="1.50.10.10">
    <property type="match status" value="1"/>
</dbReference>
<name>A0ABS3N294_9BACI</name>
<dbReference type="EMBL" id="JAGDEL010000007">
    <property type="protein sequence ID" value="MBO1512367.1"/>
    <property type="molecule type" value="Genomic_DNA"/>
</dbReference>
<evidence type="ECO:0000313" key="4">
    <source>
        <dbReference type="Proteomes" id="UP000663981"/>
    </source>
</evidence>
<dbReference type="InterPro" id="IPR052043">
    <property type="entry name" value="PolySaccharide_Degr_Enz"/>
</dbReference>
<feature type="transmembrane region" description="Helical" evidence="2">
    <location>
        <begin position="6"/>
        <end position="23"/>
    </location>
</feature>
<keyword evidence="4" id="KW-1185">Reference proteome</keyword>
<dbReference type="Pfam" id="PF07470">
    <property type="entry name" value="Glyco_hydro_88"/>
    <property type="match status" value="1"/>
</dbReference>
<dbReference type="Proteomes" id="UP000663981">
    <property type="component" value="Unassembled WGS sequence"/>
</dbReference>
<organism evidence="3 4">
    <name type="scientific">Metabacillus bambusae</name>
    <dbReference type="NCBI Taxonomy" id="2795218"/>
    <lineage>
        <taxon>Bacteria</taxon>
        <taxon>Bacillati</taxon>
        <taxon>Bacillota</taxon>
        <taxon>Bacilli</taxon>
        <taxon>Bacillales</taxon>
        <taxon>Bacillaceae</taxon>
        <taxon>Metabacillus</taxon>
    </lineage>
</organism>
<dbReference type="SUPFAM" id="SSF48208">
    <property type="entry name" value="Six-hairpin glycosidases"/>
    <property type="match status" value="1"/>
</dbReference>
<dbReference type="GO" id="GO:0016787">
    <property type="term" value="F:hydrolase activity"/>
    <property type="evidence" value="ECO:0007669"/>
    <property type="project" value="UniProtKB-KW"/>
</dbReference>
<keyword evidence="2" id="KW-0472">Membrane</keyword>
<evidence type="ECO:0000256" key="1">
    <source>
        <dbReference type="ARBA" id="ARBA00022801"/>
    </source>
</evidence>
<sequence>MILNILSTLIFLIICIVITLDLLPKVKDWFLRLHIGRINDKVTWNENITKKGLKWILETPKIKVTDNTRLVVIDMLKGNYSNNTIQHWQEAALILGISEYLKDKTDKEIEKAITNYLNKKFHKNGKWKVIPKHIDGAILAYAIMKLDFINTDQYKSAFDEIWDLIINHIGEDGTVEYRKFMKSYRYVDTIGFICPFLVSYGLKFKKEECIQLAIKQIKEFETFGMLNKYFIPCHVYKIDNKIPLGLFGWGRGLGWYAIGLIDSWNELREDCKYKKELEISVKRFAIAAMDFQQENGSWNWSVTRNESRSDSSSTATLGWFMLNAAKIQDISEACLSSSKSAIDYLMKVTRRNGAVDFSQGDTKDIGVYSALFDILPFTQGFSIRCINYYIRNFKLSNNTKYENDEDKDIMKKSV</sequence>
<dbReference type="InterPro" id="IPR010905">
    <property type="entry name" value="Glyco_hydro_88"/>
</dbReference>
<evidence type="ECO:0000313" key="3">
    <source>
        <dbReference type="EMBL" id="MBO1512367.1"/>
    </source>
</evidence>
<dbReference type="RefSeq" id="WP_207978340.1">
    <property type="nucleotide sequence ID" value="NZ_JAGDEL010000007.1"/>
</dbReference>
<protein>
    <submittedName>
        <fullName evidence="3">Glycoside hydrolase family 88 protein</fullName>
    </submittedName>
</protein>
<dbReference type="InterPro" id="IPR008928">
    <property type="entry name" value="6-hairpin_glycosidase_sf"/>
</dbReference>
<keyword evidence="2" id="KW-1133">Transmembrane helix</keyword>